<keyword evidence="11" id="KW-1185">Reference proteome</keyword>
<dbReference type="InterPro" id="IPR047817">
    <property type="entry name" value="ABC2_TM_bact-type"/>
</dbReference>
<feature type="domain" description="ABC transmembrane type-2" evidence="8">
    <location>
        <begin position="55"/>
        <end position="291"/>
    </location>
</feature>
<keyword evidence="3 6" id="KW-1133">Transmembrane helix</keyword>
<dbReference type="Proteomes" id="UP000594975">
    <property type="component" value="Chromosome"/>
</dbReference>
<feature type="transmembrane region" description="Helical" evidence="6">
    <location>
        <begin position="263"/>
        <end position="284"/>
    </location>
</feature>
<protein>
    <recommendedName>
        <fullName evidence="6">Transport permease protein</fullName>
    </recommendedName>
</protein>
<evidence type="ECO:0000256" key="3">
    <source>
        <dbReference type="ARBA" id="ARBA00022989"/>
    </source>
</evidence>
<gene>
    <name evidence="9" type="ORF">AN277_0204335</name>
    <name evidence="10" type="ORF">I6G21_00445</name>
</gene>
<dbReference type="PROSITE" id="PS51012">
    <property type="entry name" value="ABC_TM2"/>
    <property type="match status" value="1"/>
</dbReference>
<dbReference type="Proteomes" id="UP000053171">
    <property type="component" value="Unassembled WGS sequence"/>
</dbReference>
<name>A0A199NUD1_9MICC</name>
<dbReference type="GO" id="GO:0043190">
    <property type="term" value="C:ATP-binding cassette (ABC) transporter complex"/>
    <property type="evidence" value="ECO:0007669"/>
    <property type="project" value="InterPro"/>
</dbReference>
<dbReference type="GO" id="GO:0046677">
    <property type="term" value="P:response to antibiotic"/>
    <property type="evidence" value="ECO:0007669"/>
    <property type="project" value="UniProtKB-KW"/>
</dbReference>
<keyword evidence="6" id="KW-1003">Cell membrane</keyword>
<evidence type="ECO:0000256" key="2">
    <source>
        <dbReference type="ARBA" id="ARBA00022692"/>
    </source>
</evidence>
<evidence type="ECO:0000313" key="12">
    <source>
        <dbReference type="Proteomes" id="UP000594975"/>
    </source>
</evidence>
<dbReference type="PRINTS" id="PR00164">
    <property type="entry name" value="ABC2TRNSPORT"/>
</dbReference>
<proteinExistence type="inferred from homology"/>
<dbReference type="PANTHER" id="PTHR43229">
    <property type="entry name" value="NODULATION PROTEIN J"/>
    <property type="match status" value="1"/>
</dbReference>
<reference evidence="11" key="2">
    <citation type="submission" date="2016-04" db="EMBL/GenBank/DDBJ databases">
        <authorList>
            <person name="Waterworth S."/>
            <person name="Matcher G."/>
        </authorList>
    </citation>
    <scope>NUCLEOTIDE SEQUENCE [LARGE SCALE GENOMIC DNA]</scope>
    <source>
        <strain evidence="11">RuSp02-3</strain>
    </source>
</reference>
<feature type="region of interest" description="Disordered" evidence="7">
    <location>
        <begin position="1"/>
        <end position="23"/>
    </location>
</feature>
<keyword evidence="5" id="KW-0046">Antibiotic resistance</keyword>
<reference evidence="9 11" key="3">
    <citation type="submission" date="2016-06" db="EMBL/GenBank/DDBJ databases">
        <title>Identification of putative biosynthetic pathways for the production of bioactive secondary metabolites by the marine actinomycete Kocuria kristinae RUTW2-3.</title>
        <authorList>
            <person name="Waterworth S.C."/>
            <person name="Walmsley T.A."/>
            <person name="Matongo T."/>
            <person name="Davies-Coleman M.T."/>
            <person name="Dorrington R.A."/>
        </authorList>
    </citation>
    <scope>NUCLEOTIDE SEQUENCE [LARGE SCALE GENOMIC DNA]</scope>
    <source>
        <strain evidence="11">RuSp02-3</strain>
        <strain evidence="9">RUTW2-3</strain>
    </source>
</reference>
<organism evidence="9 11">
    <name type="scientific">Rothia kristinae</name>
    <dbReference type="NCBI Taxonomy" id="37923"/>
    <lineage>
        <taxon>Bacteria</taxon>
        <taxon>Bacillati</taxon>
        <taxon>Actinomycetota</taxon>
        <taxon>Actinomycetes</taxon>
        <taxon>Micrococcales</taxon>
        <taxon>Micrococcaceae</taxon>
        <taxon>Rothia</taxon>
    </lineage>
</organism>
<keyword evidence="2 6" id="KW-0812">Transmembrane</keyword>
<comment type="subcellular location">
    <subcellularLocation>
        <location evidence="6">Cell membrane</location>
        <topology evidence="6">Multi-pass membrane protein</topology>
    </subcellularLocation>
    <subcellularLocation>
        <location evidence="1">Membrane</location>
        <topology evidence="1">Multi-pass membrane protein</topology>
    </subcellularLocation>
</comment>
<dbReference type="GeneID" id="61261817"/>
<dbReference type="Pfam" id="PF01061">
    <property type="entry name" value="ABC2_membrane"/>
    <property type="match status" value="1"/>
</dbReference>
<feature type="transmembrane region" description="Helical" evidence="6">
    <location>
        <begin position="219"/>
        <end position="243"/>
    </location>
</feature>
<dbReference type="EMBL" id="LJBJ02000006">
    <property type="protein sequence ID" value="OAX52203.1"/>
    <property type="molecule type" value="Genomic_DNA"/>
</dbReference>
<dbReference type="GO" id="GO:0140359">
    <property type="term" value="F:ABC-type transporter activity"/>
    <property type="evidence" value="ECO:0007669"/>
    <property type="project" value="InterPro"/>
</dbReference>
<dbReference type="EMBL" id="CP065738">
    <property type="protein sequence ID" value="QPT53728.1"/>
    <property type="molecule type" value="Genomic_DNA"/>
</dbReference>
<keyword evidence="4 6" id="KW-0472">Membrane</keyword>
<feature type="transmembrane region" description="Helical" evidence="6">
    <location>
        <begin position="177"/>
        <end position="198"/>
    </location>
</feature>
<feature type="transmembrane region" description="Helical" evidence="6">
    <location>
        <begin position="54"/>
        <end position="78"/>
    </location>
</feature>
<dbReference type="PIRSF" id="PIRSF006648">
    <property type="entry name" value="DrrB"/>
    <property type="match status" value="1"/>
</dbReference>
<evidence type="ECO:0000256" key="1">
    <source>
        <dbReference type="ARBA" id="ARBA00004141"/>
    </source>
</evidence>
<feature type="transmembrane region" description="Helical" evidence="6">
    <location>
        <begin position="153"/>
        <end position="171"/>
    </location>
</feature>
<evidence type="ECO:0000256" key="4">
    <source>
        <dbReference type="ARBA" id="ARBA00023136"/>
    </source>
</evidence>
<dbReference type="InterPro" id="IPR051784">
    <property type="entry name" value="Nod_factor_ABC_transporter"/>
</dbReference>
<dbReference type="InterPro" id="IPR013525">
    <property type="entry name" value="ABC2_TM"/>
</dbReference>
<dbReference type="KEGG" id="rkr:I6G21_00445"/>
<evidence type="ECO:0000313" key="11">
    <source>
        <dbReference type="Proteomes" id="UP000053171"/>
    </source>
</evidence>
<evidence type="ECO:0000256" key="7">
    <source>
        <dbReference type="SAM" id="MobiDB-lite"/>
    </source>
</evidence>
<evidence type="ECO:0000256" key="5">
    <source>
        <dbReference type="ARBA" id="ARBA00023251"/>
    </source>
</evidence>
<dbReference type="AlphaFoldDB" id="A0A199NUD1"/>
<evidence type="ECO:0000256" key="6">
    <source>
        <dbReference type="RuleBase" id="RU361157"/>
    </source>
</evidence>
<evidence type="ECO:0000313" key="9">
    <source>
        <dbReference type="EMBL" id="OAX52203.1"/>
    </source>
</evidence>
<dbReference type="PANTHER" id="PTHR43229:SF2">
    <property type="entry name" value="NODULATION PROTEIN J"/>
    <property type="match status" value="1"/>
</dbReference>
<accession>A0A199NUD1</accession>
<sequence>MKDAVADPQPTAQSYSPAARRAGLDDPQVAARRRRTAFWGVTEHMLWVYWRYRLTLLTSALGEPVLYLLGMGLGLGALISHGTGADTYGVSYVVFVAPALLVSAAVMVGVEESTYQVLGGTQWDAKTYYTIYQAAVSPGQLTLGVLLAIQVRVAAVAGLYWIAMLVFGVLPQPGTGLAIPLVAMLGALAFGAPVAGYFAGLDREGGRSTMVRRFVLMPLVLFSGVYYPLSVLPWGIQWIGWISPVWHAAELSRGLAFGHAEPAWLVAAHLLVLLGLSVLGILWLRRSLTRKLEDR</sequence>
<evidence type="ECO:0000313" key="10">
    <source>
        <dbReference type="EMBL" id="QPT53728.1"/>
    </source>
</evidence>
<dbReference type="RefSeq" id="WP_058731569.1">
    <property type="nucleotide sequence ID" value="NZ_CP065738.1"/>
</dbReference>
<evidence type="ECO:0000259" key="8">
    <source>
        <dbReference type="PROSITE" id="PS51012"/>
    </source>
</evidence>
<reference evidence="10 12" key="4">
    <citation type="submission" date="2020-12" db="EMBL/GenBank/DDBJ databases">
        <title>FDA dAtabase for Regulatory Grade micrObial Sequences (FDA-ARGOS): Supporting development and validation of Infectious Disease Dx tests.</title>
        <authorList>
            <person name="Sproer C."/>
            <person name="Gronow S."/>
            <person name="Severitt S."/>
            <person name="Schroder I."/>
            <person name="Tallon L."/>
            <person name="Sadzewicz L."/>
            <person name="Zhao X."/>
            <person name="Boylan J."/>
            <person name="Ott S."/>
            <person name="Bowen H."/>
            <person name="Vavikolanu K."/>
            <person name="Mehta A."/>
            <person name="Aluvathingal J."/>
            <person name="Nadendla S."/>
            <person name="Lowell S."/>
            <person name="Myers T."/>
            <person name="Yan Y."/>
            <person name="Sichtig H."/>
        </authorList>
    </citation>
    <scope>NUCLEOTIDE SEQUENCE [LARGE SCALE GENOMIC DNA]</scope>
    <source>
        <strain evidence="10 12">FDAARGOS_864</strain>
    </source>
</reference>
<feature type="transmembrane region" description="Helical" evidence="6">
    <location>
        <begin position="130"/>
        <end position="148"/>
    </location>
</feature>
<comment type="similarity">
    <text evidence="6">Belongs to the ABC-2 integral membrane protein family.</text>
</comment>
<feature type="transmembrane region" description="Helical" evidence="6">
    <location>
        <begin position="90"/>
        <end position="110"/>
    </location>
</feature>
<dbReference type="InterPro" id="IPR000412">
    <property type="entry name" value="ABC_2_transport"/>
</dbReference>
<reference evidence="9" key="1">
    <citation type="submission" date="2016-04" db="EMBL/GenBank/DDBJ databases">
        <authorList>
            <person name="Evans L.H."/>
            <person name="Alamgir A."/>
            <person name="Owens N."/>
            <person name="Weber N.D."/>
            <person name="Virtaneva K."/>
            <person name="Barbian K."/>
            <person name="Babar A."/>
            <person name="Rosenke K."/>
        </authorList>
    </citation>
    <scope>NUCLEOTIDE SEQUENCE [LARGE SCALE GENOMIC DNA]</scope>
    <source>
        <strain evidence="9">RUTW2-3</strain>
    </source>
</reference>
<keyword evidence="6" id="KW-0813">Transport</keyword>